<reference evidence="1" key="1">
    <citation type="journal article" date="2021" name="Proc. Natl. Acad. Sci. U.S.A.">
        <title>A Catalog of Tens of Thousands of Viruses from Human Metagenomes Reveals Hidden Associations with Chronic Diseases.</title>
        <authorList>
            <person name="Tisza M.J."/>
            <person name="Buck C.B."/>
        </authorList>
    </citation>
    <scope>NUCLEOTIDE SEQUENCE</scope>
    <source>
        <strain evidence="1">CtUm43</strain>
    </source>
</reference>
<name>A0A8S5SWG7_9CAUD</name>
<accession>A0A8S5SWG7</accession>
<protein>
    <submittedName>
        <fullName evidence="1">Uncharacterized protein</fullName>
    </submittedName>
</protein>
<dbReference type="EMBL" id="BK032689">
    <property type="protein sequence ID" value="DAF55413.1"/>
    <property type="molecule type" value="Genomic_DNA"/>
</dbReference>
<evidence type="ECO:0000313" key="1">
    <source>
        <dbReference type="EMBL" id="DAF55413.1"/>
    </source>
</evidence>
<organism evidence="1">
    <name type="scientific">Podoviridae sp. ctUm43</name>
    <dbReference type="NCBI Taxonomy" id="2827738"/>
    <lineage>
        <taxon>Viruses</taxon>
        <taxon>Duplodnaviria</taxon>
        <taxon>Heunggongvirae</taxon>
        <taxon>Uroviricota</taxon>
        <taxon>Caudoviricetes</taxon>
    </lineage>
</organism>
<proteinExistence type="predicted"/>
<sequence>MSNDMVGFRRYERIGSFVTADAYYIIVKTSKYKSPHPTYTIPVFKLDAGIESASKECLDFFD</sequence>